<dbReference type="RefSeq" id="WP_214111655.1">
    <property type="nucleotide sequence ID" value="NZ_JAHCTB010000001.1"/>
</dbReference>
<dbReference type="Pfam" id="PF14066">
    <property type="entry name" value="DUF4256"/>
    <property type="match status" value="1"/>
</dbReference>
<name>A0ABS5S0Q4_9FLAO</name>
<keyword evidence="2" id="KW-1185">Reference proteome</keyword>
<comment type="caution">
    <text evidence="1">The sequence shown here is derived from an EMBL/GenBank/DDBJ whole genome shotgun (WGS) entry which is preliminary data.</text>
</comment>
<proteinExistence type="predicted"/>
<dbReference type="InterPro" id="IPR025352">
    <property type="entry name" value="DUF4256"/>
</dbReference>
<protein>
    <submittedName>
        <fullName evidence="1">DUF4256 domain-containing protein</fullName>
    </submittedName>
</protein>
<reference evidence="1 2" key="1">
    <citation type="submission" date="2021-05" db="EMBL/GenBank/DDBJ databases">
        <title>Aequorivita echinoideorum JCM 30378 genome.</title>
        <authorList>
            <person name="Zhang H."/>
            <person name="Li C."/>
        </authorList>
    </citation>
    <scope>NUCLEOTIDE SEQUENCE [LARGE SCALE GENOMIC DNA]</scope>
    <source>
        <strain evidence="1 2">JCM30378</strain>
    </source>
</reference>
<dbReference type="EMBL" id="JAHCTB010000001">
    <property type="protein sequence ID" value="MBT0606781.1"/>
    <property type="molecule type" value="Genomic_DNA"/>
</dbReference>
<gene>
    <name evidence="1" type="ORF">KIV10_01170</name>
</gene>
<organism evidence="1 2">
    <name type="scientific">Aequorivita echinoideorum</name>
    <dbReference type="NCBI Taxonomy" id="1549647"/>
    <lineage>
        <taxon>Bacteria</taxon>
        <taxon>Pseudomonadati</taxon>
        <taxon>Bacteroidota</taxon>
        <taxon>Flavobacteriia</taxon>
        <taxon>Flavobacteriales</taxon>
        <taxon>Flavobacteriaceae</taxon>
        <taxon>Aequorivita</taxon>
    </lineage>
</organism>
<dbReference type="Proteomes" id="UP001297092">
    <property type="component" value="Unassembled WGS sequence"/>
</dbReference>
<sequence length="187" mass="21557">MPTKNQLIQTQQTELLETLKTRFHKNKHRHKNADWEKLQTKLLANPEKLWSLHQMETTGGEPDVIDYNSKTDTYTFFDCVPESPKDRRSLCYDAEALQARKENKPKNSAMEMASQMGIILLTEAQYKILQNLGEFDLKTSSWLHTPAAIRQLGGAIFGDRRYNHVFTYHNGASSYYAARGFRGCLKV</sequence>
<accession>A0ABS5S0Q4</accession>
<evidence type="ECO:0000313" key="1">
    <source>
        <dbReference type="EMBL" id="MBT0606781.1"/>
    </source>
</evidence>
<evidence type="ECO:0000313" key="2">
    <source>
        <dbReference type="Proteomes" id="UP001297092"/>
    </source>
</evidence>